<organism evidence="2 3">
    <name type="scientific">Piromyces finnis</name>
    <dbReference type="NCBI Taxonomy" id="1754191"/>
    <lineage>
        <taxon>Eukaryota</taxon>
        <taxon>Fungi</taxon>
        <taxon>Fungi incertae sedis</taxon>
        <taxon>Chytridiomycota</taxon>
        <taxon>Chytridiomycota incertae sedis</taxon>
        <taxon>Neocallimastigomycetes</taxon>
        <taxon>Neocallimastigales</taxon>
        <taxon>Neocallimastigaceae</taxon>
        <taxon>Piromyces</taxon>
    </lineage>
</organism>
<evidence type="ECO:0000259" key="1">
    <source>
        <dbReference type="Pfam" id="PF01323"/>
    </source>
</evidence>
<dbReference type="PANTHER" id="PTHR13887:SF41">
    <property type="entry name" value="THIOREDOXIN SUPERFAMILY PROTEIN"/>
    <property type="match status" value="1"/>
</dbReference>
<dbReference type="Gene3D" id="3.40.30.10">
    <property type="entry name" value="Glutaredoxin"/>
    <property type="match status" value="1"/>
</dbReference>
<dbReference type="Proteomes" id="UP000193719">
    <property type="component" value="Unassembled WGS sequence"/>
</dbReference>
<name>A0A1Y1VDN1_9FUNG</name>
<dbReference type="AlphaFoldDB" id="A0A1Y1VDN1"/>
<dbReference type="GO" id="GO:0016491">
    <property type="term" value="F:oxidoreductase activity"/>
    <property type="evidence" value="ECO:0007669"/>
    <property type="project" value="InterPro"/>
</dbReference>
<comment type="caution">
    <text evidence="2">The sequence shown here is derived from an EMBL/GenBank/DDBJ whole genome shotgun (WGS) entry which is preliminary data.</text>
</comment>
<reference evidence="2 3" key="1">
    <citation type="submission" date="2016-08" db="EMBL/GenBank/DDBJ databases">
        <title>Genomes of anaerobic fungi encode conserved fungal cellulosomes for biomass hydrolysis.</title>
        <authorList>
            <consortium name="DOE Joint Genome Institute"/>
            <person name="Haitjema C.H."/>
            <person name="Gilmore S.P."/>
            <person name="Henske J.K."/>
            <person name="Solomon K.V."/>
            <person name="De Groot R."/>
            <person name="Kuo A."/>
            <person name="Mondo S.J."/>
            <person name="Salamov A.A."/>
            <person name="Labutti K."/>
            <person name="Zhao Z."/>
            <person name="Chiniquy J."/>
            <person name="Barry K."/>
            <person name="Brewer H.M."/>
            <person name="Purvine S.O."/>
            <person name="Wright A.T."/>
            <person name="Boxma B."/>
            <person name="Van Alen T."/>
            <person name="Hackstein J.H."/>
            <person name="Baker S.E."/>
            <person name="Grigoriev I.V."/>
            <person name="O'Malley M.A."/>
        </authorList>
    </citation>
    <scope>NUCLEOTIDE SEQUENCE [LARGE SCALE GENOMIC DNA]</scope>
    <source>
        <strain evidence="3">finn</strain>
    </source>
</reference>
<dbReference type="STRING" id="1754191.A0A1Y1VDN1"/>
<dbReference type="SUPFAM" id="SSF52833">
    <property type="entry name" value="Thioredoxin-like"/>
    <property type="match status" value="1"/>
</dbReference>
<accession>A0A1Y1VDN1</accession>
<reference evidence="2 3" key="2">
    <citation type="submission" date="2016-08" db="EMBL/GenBank/DDBJ databases">
        <title>Pervasive Adenine N6-methylation of Active Genes in Fungi.</title>
        <authorList>
            <consortium name="DOE Joint Genome Institute"/>
            <person name="Mondo S.J."/>
            <person name="Dannebaum R.O."/>
            <person name="Kuo R.C."/>
            <person name="Labutti K."/>
            <person name="Haridas S."/>
            <person name="Kuo A."/>
            <person name="Salamov A."/>
            <person name="Ahrendt S.R."/>
            <person name="Lipzen A."/>
            <person name="Sullivan W."/>
            <person name="Andreopoulos W.B."/>
            <person name="Clum A."/>
            <person name="Lindquist E."/>
            <person name="Daum C."/>
            <person name="Ramamoorthy G.K."/>
            <person name="Gryganskyi A."/>
            <person name="Culley D."/>
            <person name="Magnuson J.K."/>
            <person name="James T.Y."/>
            <person name="O'Malley M.A."/>
            <person name="Stajich J.E."/>
            <person name="Spatafora J.W."/>
            <person name="Visel A."/>
            <person name="Grigoriev I.V."/>
        </authorList>
    </citation>
    <scope>NUCLEOTIDE SEQUENCE [LARGE SCALE GENOMIC DNA]</scope>
    <source>
        <strain evidence="3">finn</strain>
    </source>
</reference>
<protein>
    <submittedName>
        <fullName evidence="2">Thioredoxin-like protein</fullName>
    </submittedName>
</protein>
<dbReference type="CDD" id="cd03024">
    <property type="entry name" value="DsbA_FrnE"/>
    <property type="match status" value="1"/>
</dbReference>
<evidence type="ECO:0000313" key="2">
    <source>
        <dbReference type="EMBL" id="ORX53442.1"/>
    </source>
</evidence>
<dbReference type="Pfam" id="PF01323">
    <property type="entry name" value="DSBA"/>
    <property type="match status" value="1"/>
</dbReference>
<dbReference type="InterPro" id="IPR036249">
    <property type="entry name" value="Thioredoxin-like_sf"/>
</dbReference>
<feature type="domain" description="DSBA-like thioredoxin" evidence="1">
    <location>
        <begin position="8"/>
        <end position="197"/>
    </location>
</feature>
<proteinExistence type="predicted"/>
<dbReference type="InterPro" id="IPR001853">
    <property type="entry name" value="DSBA-like_thioredoxin_dom"/>
</dbReference>
<dbReference type="EMBL" id="MCFH01000013">
    <property type="protein sequence ID" value="ORX53442.1"/>
    <property type="molecule type" value="Genomic_DNA"/>
</dbReference>
<sequence length="225" mass="25733">MSSNRLKILHWSDYACPFCVIGDKRLNEVLEECNIKDRVDFEMKAYQLDKDAPKKPHLKMEEVFAKKFGISIEGARDRVDRIAGIGRNEGLDIKFATVQFTNTFDAHRLTKYIASQGKDVEKFIDLTFKAYFSDNLNIADRNLLIDIAEKAGIDKKDASKILKGKEFSDEVRKDEEEASDKGIRSIPHYIVNGKYVISSSEKSEMKFVLEQVLKDEAEGKLNINE</sequence>
<gene>
    <name evidence="2" type="ORF">BCR36DRAFT_582262</name>
</gene>
<evidence type="ECO:0000313" key="3">
    <source>
        <dbReference type="Proteomes" id="UP000193719"/>
    </source>
</evidence>
<dbReference type="OrthoDB" id="1930760at2759"/>
<dbReference type="PANTHER" id="PTHR13887">
    <property type="entry name" value="GLUTATHIONE S-TRANSFERASE KAPPA"/>
    <property type="match status" value="1"/>
</dbReference>
<keyword evidence="3" id="KW-1185">Reference proteome</keyword>